<name>A0A4D4M8U6_STRAX</name>
<feature type="transmembrane region" description="Helical" evidence="8">
    <location>
        <begin position="204"/>
        <end position="223"/>
    </location>
</feature>
<evidence type="ECO:0000256" key="5">
    <source>
        <dbReference type="ARBA" id="ARBA00022989"/>
    </source>
</evidence>
<evidence type="ECO:0000256" key="6">
    <source>
        <dbReference type="ARBA" id="ARBA00023136"/>
    </source>
</evidence>
<accession>A0A4D4M8U6</accession>
<keyword evidence="2" id="KW-0813">Transport</keyword>
<keyword evidence="4 8" id="KW-0812">Transmembrane</keyword>
<dbReference type="AlphaFoldDB" id="A0A4D4M8U6"/>
<comment type="caution">
    <text evidence="10">The sequence shown here is derived from an EMBL/GenBank/DDBJ whole genome shotgun (WGS) entry which is preliminary data.</text>
</comment>
<feature type="transmembrane region" description="Helical" evidence="8">
    <location>
        <begin position="321"/>
        <end position="339"/>
    </location>
</feature>
<evidence type="ECO:0000256" key="3">
    <source>
        <dbReference type="ARBA" id="ARBA00022475"/>
    </source>
</evidence>
<evidence type="ECO:0000256" key="7">
    <source>
        <dbReference type="SAM" id="MobiDB-lite"/>
    </source>
</evidence>
<dbReference type="InterPro" id="IPR020846">
    <property type="entry name" value="MFS_dom"/>
</dbReference>
<dbReference type="PANTHER" id="PTHR23513">
    <property type="entry name" value="INTEGRAL MEMBRANE EFFLUX PROTEIN-RELATED"/>
    <property type="match status" value="1"/>
</dbReference>
<feature type="compositionally biased region" description="Low complexity" evidence="7">
    <location>
        <begin position="1"/>
        <end position="14"/>
    </location>
</feature>
<evidence type="ECO:0000256" key="1">
    <source>
        <dbReference type="ARBA" id="ARBA00004651"/>
    </source>
</evidence>
<dbReference type="GO" id="GO:0005886">
    <property type="term" value="C:plasma membrane"/>
    <property type="evidence" value="ECO:0007669"/>
    <property type="project" value="UniProtKB-SubCell"/>
</dbReference>
<feature type="transmembrane region" description="Helical" evidence="8">
    <location>
        <begin position="113"/>
        <end position="134"/>
    </location>
</feature>
<comment type="subcellular location">
    <subcellularLocation>
        <location evidence="1">Cell membrane</location>
        <topology evidence="1">Multi-pass membrane protein</topology>
    </subcellularLocation>
</comment>
<dbReference type="PANTHER" id="PTHR23513:SF11">
    <property type="entry name" value="STAPHYLOFERRIN A TRANSPORTER"/>
    <property type="match status" value="1"/>
</dbReference>
<feature type="transmembrane region" description="Helical" evidence="8">
    <location>
        <begin position="345"/>
        <end position="368"/>
    </location>
</feature>
<dbReference type="Proteomes" id="UP000302139">
    <property type="component" value="Unassembled WGS sequence"/>
</dbReference>
<evidence type="ECO:0000256" key="2">
    <source>
        <dbReference type="ARBA" id="ARBA00022448"/>
    </source>
</evidence>
<gene>
    <name evidence="10" type="ORF">SAV14893_077740</name>
</gene>
<evidence type="ECO:0000313" key="11">
    <source>
        <dbReference type="Proteomes" id="UP000302139"/>
    </source>
</evidence>
<evidence type="ECO:0000259" key="9">
    <source>
        <dbReference type="PROSITE" id="PS50850"/>
    </source>
</evidence>
<dbReference type="PROSITE" id="PS50850">
    <property type="entry name" value="MFS"/>
    <property type="match status" value="1"/>
</dbReference>
<feature type="transmembrane region" description="Helical" evidence="8">
    <location>
        <begin position="80"/>
        <end position="101"/>
    </location>
</feature>
<reference evidence="10 11" key="1">
    <citation type="submission" date="2019-04" db="EMBL/GenBank/DDBJ databases">
        <title>Draft genome sequences of Streptomyces avermitilis NBRC 14893.</title>
        <authorList>
            <person name="Komaki H."/>
            <person name="Tamura T."/>
            <person name="Hosoyama A."/>
        </authorList>
    </citation>
    <scope>NUCLEOTIDE SEQUENCE [LARGE SCALE GENOMIC DNA]</scope>
    <source>
        <strain evidence="10 11">NBRC 14893</strain>
    </source>
</reference>
<evidence type="ECO:0000256" key="4">
    <source>
        <dbReference type="ARBA" id="ARBA00022692"/>
    </source>
</evidence>
<sequence length="447" mass="47006">MPASPAVGPAGETPPAEPDEEAARKPPHPVSAPGGLRPALRSLKYRNYRLFVVGQCVSITGTWMQRAAQDWLVLSLTGSPTFLGVTIACQFLPYLLVGLWGGVTADRYRKRHLLMVTQGAMAVLALLLAVLALTGQVRVWEVNLLAFCLGLVSAVEDPARETFAAEMVGEKDLGSAVSLNSAVFQLARIGGPPAAGLLLDVVQAGWIFAGNAVSYLVVLLALLRMNPAELVPHTSAPRSPGQLKAALRHAAGRPELRYPILLMGLISVFAFNYPLILASLTNYYFHRGPGTYGVLNTVFALGCLGASFLVAPLLERGGLRLVVAAAVGIGVAQLAAAAAAPSLVLFALVIALAGVVGQSFVISANTWVQMNCEPEWRGRVMGIYMLVFMGGNPIGNPTLGKIAEEFGGRWALFFGGGAAALGALCIAALVRRSQIAVPNHPSSVRST</sequence>
<protein>
    <submittedName>
        <fullName evidence="10">MFS transporter</fullName>
    </submittedName>
</protein>
<feature type="transmembrane region" description="Helical" evidence="8">
    <location>
        <begin position="411"/>
        <end position="430"/>
    </location>
</feature>
<dbReference type="Gene3D" id="1.20.1250.20">
    <property type="entry name" value="MFS general substrate transporter like domains"/>
    <property type="match status" value="1"/>
</dbReference>
<feature type="region of interest" description="Disordered" evidence="7">
    <location>
        <begin position="1"/>
        <end position="35"/>
    </location>
</feature>
<dbReference type="InterPro" id="IPR036259">
    <property type="entry name" value="MFS_trans_sf"/>
</dbReference>
<evidence type="ECO:0000313" key="10">
    <source>
        <dbReference type="EMBL" id="GDY68381.1"/>
    </source>
</evidence>
<keyword evidence="5 8" id="KW-1133">Transmembrane helix</keyword>
<proteinExistence type="predicted"/>
<feature type="transmembrane region" description="Helical" evidence="8">
    <location>
        <begin position="50"/>
        <end position="68"/>
    </location>
</feature>
<feature type="transmembrane region" description="Helical" evidence="8">
    <location>
        <begin position="258"/>
        <end position="280"/>
    </location>
</feature>
<keyword evidence="6 8" id="KW-0472">Membrane</keyword>
<dbReference type="SUPFAM" id="SSF103473">
    <property type="entry name" value="MFS general substrate transporter"/>
    <property type="match status" value="1"/>
</dbReference>
<dbReference type="InterPro" id="IPR010290">
    <property type="entry name" value="TM_effector"/>
</dbReference>
<organism evidence="10 11">
    <name type="scientific">Streptomyces avermitilis</name>
    <dbReference type="NCBI Taxonomy" id="33903"/>
    <lineage>
        <taxon>Bacteria</taxon>
        <taxon>Bacillati</taxon>
        <taxon>Actinomycetota</taxon>
        <taxon>Actinomycetes</taxon>
        <taxon>Kitasatosporales</taxon>
        <taxon>Streptomycetaceae</taxon>
        <taxon>Streptomyces</taxon>
    </lineage>
</organism>
<dbReference type="GO" id="GO:0022857">
    <property type="term" value="F:transmembrane transporter activity"/>
    <property type="evidence" value="ECO:0007669"/>
    <property type="project" value="InterPro"/>
</dbReference>
<keyword evidence="3" id="KW-1003">Cell membrane</keyword>
<feature type="transmembrane region" description="Helical" evidence="8">
    <location>
        <begin position="380"/>
        <end position="399"/>
    </location>
</feature>
<dbReference type="EMBL" id="BJHX01000001">
    <property type="protein sequence ID" value="GDY68381.1"/>
    <property type="molecule type" value="Genomic_DNA"/>
</dbReference>
<evidence type="ECO:0000256" key="8">
    <source>
        <dbReference type="SAM" id="Phobius"/>
    </source>
</evidence>
<feature type="domain" description="Major facilitator superfamily (MFS) profile" evidence="9">
    <location>
        <begin position="42"/>
        <end position="434"/>
    </location>
</feature>
<feature type="transmembrane region" description="Helical" evidence="8">
    <location>
        <begin position="292"/>
        <end position="314"/>
    </location>
</feature>
<dbReference type="RefSeq" id="WP_037648803.1">
    <property type="nucleotide sequence ID" value="NZ_BAABTN010000015.1"/>
</dbReference>
<dbReference type="CDD" id="cd06173">
    <property type="entry name" value="MFS_MefA_like"/>
    <property type="match status" value="1"/>
</dbReference>
<dbReference type="Pfam" id="PF05977">
    <property type="entry name" value="MFS_3"/>
    <property type="match status" value="1"/>
</dbReference>